<evidence type="ECO:0000313" key="3">
    <source>
        <dbReference type="EMBL" id="KAL3272450.1"/>
    </source>
</evidence>
<name>A0ABD2N1S9_9CUCU</name>
<dbReference type="AlphaFoldDB" id="A0ABD2N1S9"/>
<dbReference type="InterPro" id="IPR001611">
    <property type="entry name" value="Leu-rich_rpt"/>
</dbReference>
<protein>
    <submittedName>
        <fullName evidence="3">Uncharacterized protein</fullName>
    </submittedName>
</protein>
<organism evidence="3 4">
    <name type="scientific">Cryptolaemus montrouzieri</name>
    <dbReference type="NCBI Taxonomy" id="559131"/>
    <lineage>
        <taxon>Eukaryota</taxon>
        <taxon>Metazoa</taxon>
        <taxon>Ecdysozoa</taxon>
        <taxon>Arthropoda</taxon>
        <taxon>Hexapoda</taxon>
        <taxon>Insecta</taxon>
        <taxon>Pterygota</taxon>
        <taxon>Neoptera</taxon>
        <taxon>Endopterygota</taxon>
        <taxon>Coleoptera</taxon>
        <taxon>Polyphaga</taxon>
        <taxon>Cucujiformia</taxon>
        <taxon>Coccinelloidea</taxon>
        <taxon>Coccinellidae</taxon>
        <taxon>Scymninae</taxon>
        <taxon>Scymnini</taxon>
        <taxon>Cryptolaemus</taxon>
    </lineage>
</organism>
<evidence type="ECO:0000256" key="1">
    <source>
        <dbReference type="ARBA" id="ARBA00022729"/>
    </source>
</evidence>
<sequence>MDRQYRNFFAICGVLIFVAIATTDENPDKNFSNFESSVDICRKCECTNYTDLLILNCSKRDLHNTLSNWPNHKNKALRASFSYNIITTLEQFPASNCSAMLSVDHCGIKFLAPGLFENMKNVKYVDMSHNLITIEQLSSEKFKGPYTNSEFEPIEIIHLNLAYNQIHSLPKSLFEHMPRLKHLNLEGNTLKF</sequence>
<proteinExistence type="predicted"/>
<dbReference type="Pfam" id="PF13855">
    <property type="entry name" value="LRR_8"/>
    <property type="match status" value="1"/>
</dbReference>
<feature type="signal peptide" evidence="2">
    <location>
        <begin position="1"/>
        <end position="23"/>
    </location>
</feature>
<keyword evidence="4" id="KW-1185">Reference proteome</keyword>
<dbReference type="Proteomes" id="UP001516400">
    <property type="component" value="Unassembled WGS sequence"/>
</dbReference>
<feature type="chain" id="PRO_5044842091" evidence="2">
    <location>
        <begin position="24"/>
        <end position="192"/>
    </location>
</feature>
<dbReference type="InterPro" id="IPR032675">
    <property type="entry name" value="LRR_dom_sf"/>
</dbReference>
<keyword evidence="1 2" id="KW-0732">Signal</keyword>
<comment type="caution">
    <text evidence="3">The sequence shown here is derived from an EMBL/GenBank/DDBJ whole genome shotgun (WGS) entry which is preliminary data.</text>
</comment>
<reference evidence="3 4" key="1">
    <citation type="journal article" date="2021" name="BMC Biol.">
        <title>Horizontally acquired antibacterial genes associated with adaptive radiation of ladybird beetles.</title>
        <authorList>
            <person name="Li H.S."/>
            <person name="Tang X.F."/>
            <person name="Huang Y.H."/>
            <person name="Xu Z.Y."/>
            <person name="Chen M.L."/>
            <person name="Du X.Y."/>
            <person name="Qiu B.Y."/>
            <person name="Chen P.T."/>
            <person name="Zhang W."/>
            <person name="Slipinski A."/>
            <person name="Escalona H.E."/>
            <person name="Waterhouse R.M."/>
            <person name="Zwick A."/>
            <person name="Pang H."/>
        </authorList>
    </citation>
    <scope>NUCLEOTIDE SEQUENCE [LARGE SCALE GENOMIC DNA]</scope>
    <source>
        <strain evidence="3">SYSU2018</strain>
    </source>
</reference>
<evidence type="ECO:0000313" key="4">
    <source>
        <dbReference type="Proteomes" id="UP001516400"/>
    </source>
</evidence>
<dbReference type="PANTHER" id="PTHR24373">
    <property type="entry name" value="SLIT RELATED LEUCINE-RICH REPEAT NEURONAL PROTEIN"/>
    <property type="match status" value="1"/>
</dbReference>
<gene>
    <name evidence="3" type="ORF">HHI36_013930</name>
</gene>
<dbReference type="PANTHER" id="PTHR24373:SF370">
    <property type="entry name" value="FISH-LIPS, ISOFORM E"/>
    <property type="match status" value="1"/>
</dbReference>
<evidence type="ECO:0000256" key="2">
    <source>
        <dbReference type="SAM" id="SignalP"/>
    </source>
</evidence>
<dbReference type="InterPro" id="IPR050328">
    <property type="entry name" value="Dev_Immune_Receptor"/>
</dbReference>
<accession>A0ABD2N1S9</accession>
<dbReference type="EMBL" id="JABFTP020000062">
    <property type="protein sequence ID" value="KAL3272450.1"/>
    <property type="molecule type" value="Genomic_DNA"/>
</dbReference>
<dbReference type="SUPFAM" id="SSF52058">
    <property type="entry name" value="L domain-like"/>
    <property type="match status" value="1"/>
</dbReference>
<dbReference type="Gene3D" id="3.80.10.10">
    <property type="entry name" value="Ribonuclease Inhibitor"/>
    <property type="match status" value="2"/>
</dbReference>